<comment type="caution">
    <text evidence="5">The sequence shown here is derived from an EMBL/GenBank/DDBJ whole genome shotgun (WGS) entry which is preliminary data.</text>
</comment>
<dbReference type="OrthoDB" id="9782160at2"/>
<evidence type="ECO:0000256" key="2">
    <source>
        <dbReference type="ARBA" id="ARBA00023033"/>
    </source>
</evidence>
<feature type="region of interest" description="Disordered" evidence="3">
    <location>
        <begin position="347"/>
        <end position="373"/>
    </location>
</feature>
<dbReference type="InterPro" id="IPR036188">
    <property type="entry name" value="FAD/NAD-bd_sf"/>
</dbReference>
<dbReference type="InterPro" id="IPR050493">
    <property type="entry name" value="FAD-dep_Monooxygenase_BioMet"/>
</dbReference>
<dbReference type="PANTHER" id="PTHR13789:SF309">
    <property type="entry name" value="PUTATIVE (AFU_ORTHOLOGUE AFUA_6G14510)-RELATED"/>
    <property type="match status" value="1"/>
</dbReference>
<accession>A0A3M2LT63</accession>
<dbReference type="EMBL" id="RFFG01000059">
    <property type="protein sequence ID" value="RMI40050.1"/>
    <property type="molecule type" value="Genomic_DNA"/>
</dbReference>
<keyword evidence="6" id="KW-1185">Reference proteome</keyword>
<dbReference type="Proteomes" id="UP000282674">
    <property type="component" value="Unassembled WGS sequence"/>
</dbReference>
<evidence type="ECO:0000256" key="1">
    <source>
        <dbReference type="ARBA" id="ARBA00023002"/>
    </source>
</evidence>
<feature type="domain" description="FAD-binding" evidence="4">
    <location>
        <begin position="10"/>
        <end position="170"/>
    </location>
</feature>
<dbReference type="PANTHER" id="PTHR13789">
    <property type="entry name" value="MONOOXYGENASE"/>
    <property type="match status" value="1"/>
</dbReference>
<reference evidence="5 6" key="1">
    <citation type="submission" date="2018-10" db="EMBL/GenBank/DDBJ databases">
        <title>Isolation from soil.</title>
        <authorList>
            <person name="Hu J."/>
        </authorList>
    </citation>
    <scope>NUCLEOTIDE SEQUENCE [LARGE SCALE GENOMIC DNA]</scope>
    <source>
        <strain evidence="5 6">NEAU-Ht49</strain>
    </source>
</reference>
<dbReference type="Pfam" id="PF01494">
    <property type="entry name" value="FAD_binding_3"/>
    <property type="match status" value="2"/>
</dbReference>
<dbReference type="RefSeq" id="WP_122197411.1">
    <property type="nucleotide sequence ID" value="NZ_JBHSKC010000001.1"/>
</dbReference>
<sequence>MTNTTEVRTALVIGGGIAGPVTALALAKAGIEATVFEGRPEAADGVGAMLSIAPNGLNALAVVGADEAVRKVGQPVPGVVMRTGTGHVLADFHGFPGLPETLALARADLFRALADHAIAGGIDIRYGKRLVGVVEKADGVTAEFADGTTATADILIGADGIRSTVRKLIDPGAPEPGYGGVLSFGGIADGGPDAPSEPGMMSFAFGRAFLGFWTLPDGRVVWFGSLPREEPMTSAEVREVPNEDWLARLRELYTGHVPGEALIGRTAPEDLMAVGPMEFMPDVPTWHTDRIVLLGDAVHAPSSSSGQGASLAAESAVELARCLRDRPTAAEAFAAYEALRRPRVEAITGDAQGKNKAKAGKAGDKPSFPTPEQMFAHVHKFQIDWDSRI</sequence>
<dbReference type="SUPFAM" id="SSF51905">
    <property type="entry name" value="FAD/NAD(P)-binding domain"/>
    <property type="match status" value="1"/>
</dbReference>
<proteinExistence type="predicted"/>
<dbReference type="Gene3D" id="3.50.50.60">
    <property type="entry name" value="FAD/NAD(P)-binding domain"/>
    <property type="match status" value="1"/>
</dbReference>
<evidence type="ECO:0000259" key="4">
    <source>
        <dbReference type="Pfam" id="PF01494"/>
    </source>
</evidence>
<dbReference type="GO" id="GO:0071949">
    <property type="term" value="F:FAD binding"/>
    <property type="evidence" value="ECO:0007669"/>
    <property type="project" value="InterPro"/>
</dbReference>
<evidence type="ECO:0000313" key="5">
    <source>
        <dbReference type="EMBL" id="RMI40050.1"/>
    </source>
</evidence>
<dbReference type="PRINTS" id="PR00420">
    <property type="entry name" value="RNGMNOXGNASE"/>
</dbReference>
<feature type="domain" description="FAD-binding" evidence="4">
    <location>
        <begin position="285"/>
        <end position="348"/>
    </location>
</feature>
<evidence type="ECO:0000256" key="3">
    <source>
        <dbReference type="SAM" id="MobiDB-lite"/>
    </source>
</evidence>
<keyword evidence="1" id="KW-0560">Oxidoreductase</keyword>
<name>A0A3M2LT63_9ACTN</name>
<dbReference type="InterPro" id="IPR002938">
    <property type="entry name" value="FAD-bd"/>
</dbReference>
<dbReference type="AlphaFoldDB" id="A0A3M2LT63"/>
<dbReference type="GO" id="GO:0004497">
    <property type="term" value="F:monooxygenase activity"/>
    <property type="evidence" value="ECO:0007669"/>
    <property type="project" value="UniProtKB-KW"/>
</dbReference>
<evidence type="ECO:0000313" key="6">
    <source>
        <dbReference type="Proteomes" id="UP000282674"/>
    </source>
</evidence>
<keyword evidence="2 5" id="KW-0503">Monooxygenase</keyword>
<gene>
    <name evidence="5" type="ORF">EBO15_27830</name>
</gene>
<organism evidence="5 6">
    <name type="scientific">Actinomadura harenae</name>
    <dbReference type="NCBI Taxonomy" id="2483351"/>
    <lineage>
        <taxon>Bacteria</taxon>
        <taxon>Bacillati</taxon>
        <taxon>Actinomycetota</taxon>
        <taxon>Actinomycetes</taxon>
        <taxon>Streptosporangiales</taxon>
        <taxon>Thermomonosporaceae</taxon>
        <taxon>Actinomadura</taxon>
    </lineage>
</organism>
<protein>
    <submittedName>
        <fullName evidence="5">FAD-dependent monooxygenase</fullName>
    </submittedName>
</protein>